<keyword evidence="2" id="KW-1185">Reference proteome</keyword>
<evidence type="ECO:0000313" key="1">
    <source>
        <dbReference type="EMBL" id="NMH75711.1"/>
    </source>
</evidence>
<dbReference type="InterPro" id="IPR025234">
    <property type="entry name" value="YjzH-like"/>
</dbReference>
<proteinExistence type="predicted"/>
<sequence>MSTIEHGVLKFEHRVLKFTWGWKGFDYGAMEKELNDLGAQGWEAVGTIVPSVGAGQSIEIGIILKRSLA</sequence>
<protein>
    <submittedName>
        <fullName evidence="1">DUF4177 domain-containing protein</fullName>
    </submittedName>
</protein>
<dbReference type="Proteomes" id="UP001296706">
    <property type="component" value="Unassembled WGS sequence"/>
</dbReference>
<organism evidence="1 2">
    <name type="scientific">Pseudonocardia xinjiangensis</name>
    <dbReference type="NCBI Taxonomy" id="75289"/>
    <lineage>
        <taxon>Bacteria</taxon>
        <taxon>Bacillati</taxon>
        <taxon>Actinomycetota</taxon>
        <taxon>Actinomycetes</taxon>
        <taxon>Pseudonocardiales</taxon>
        <taxon>Pseudonocardiaceae</taxon>
        <taxon>Pseudonocardia</taxon>
    </lineage>
</organism>
<gene>
    <name evidence="1" type="ORF">HF577_01110</name>
</gene>
<dbReference type="RefSeq" id="WP_169393797.1">
    <property type="nucleotide sequence ID" value="NZ_BAAAJH010000038.1"/>
</dbReference>
<reference evidence="1 2" key="1">
    <citation type="submission" date="2020-04" db="EMBL/GenBank/DDBJ databases">
        <authorList>
            <person name="Klaysubun C."/>
            <person name="Duangmal K."/>
            <person name="Lipun K."/>
        </authorList>
    </citation>
    <scope>NUCLEOTIDE SEQUENCE [LARGE SCALE GENOMIC DNA]</scope>
    <source>
        <strain evidence="1 2">JCM 11839</strain>
    </source>
</reference>
<dbReference type="Pfam" id="PF13783">
    <property type="entry name" value="DUF4177"/>
    <property type="match status" value="1"/>
</dbReference>
<name>A0ABX1R7E2_9PSEU</name>
<comment type="caution">
    <text evidence="1">The sequence shown here is derived from an EMBL/GenBank/DDBJ whole genome shotgun (WGS) entry which is preliminary data.</text>
</comment>
<evidence type="ECO:0000313" key="2">
    <source>
        <dbReference type="Proteomes" id="UP001296706"/>
    </source>
</evidence>
<dbReference type="EMBL" id="JAAXKY010000002">
    <property type="protein sequence ID" value="NMH75711.1"/>
    <property type="molecule type" value="Genomic_DNA"/>
</dbReference>
<accession>A0ABX1R7E2</accession>